<evidence type="ECO:0000256" key="1">
    <source>
        <dbReference type="ARBA" id="ARBA00007047"/>
    </source>
</evidence>
<dbReference type="InterPro" id="IPR004165">
    <property type="entry name" value="CoA_trans_fam_I"/>
</dbReference>
<organism evidence="3 4">
    <name type="scientific">Acetobacterium bakii</name>
    <dbReference type="NCBI Taxonomy" id="52689"/>
    <lineage>
        <taxon>Bacteria</taxon>
        <taxon>Bacillati</taxon>
        <taxon>Bacillota</taxon>
        <taxon>Clostridia</taxon>
        <taxon>Eubacteriales</taxon>
        <taxon>Eubacteriaceae</taxon>
        <taxon>Acetobacterium</taxon>
    </lineage>
</organism>
<dbReference type="NCBIfam" id="TIGR02428">
    <property type="entry name" value="pcaJ_scoB_fam"/>
    <property type="match status" value="1"/>
</dbReference>
<dbReference type="PANTHER" id="PTHR13707:SF60">
    <property type="entry name" value="ACETATE COA-TRANSFERASE SUBUNIT ALPHA"/>
    <property type="match status" value="1"/>
</dbReference>
<dbReference type="AlphaFoldDB" id="A0A0L6TXI4"/>
<dbReference type="PATRIC" id="fig|52689.4.peg.2717"/>
<dbReference type="InterPro" id="IPR037171">
    <property type="entry name" value="NagB/RpiA_transferase-like"/>
</dbReference>
<evidence type="ECO:0000256" key="2">
    <source>
        <dbReference type="ARBA" id="ARBA00022679"/>
    </source>
</evidence>
<proteinExistence type="inferred from homology"/>
<dbReference type="STRING" id="52689.AKG39_15930"/>
<dbReference type="SUPFAM" id="SSF100950">
    <property type="entry name" value="NagB/RpiA/CoA transferase-like"/>
    <property type="match status" value="1"/>
</dbReference>
<keyword evidence="2 3" id="KW-0808">Transferase</keyword>
<dbReference type="PANTHER" id="PTHR13707">
    <property type="entry name" value="KETOACID-COENZYME A TRANSFERASE"/>
    <property type="match status" value="1"/>
</dbReference>
<name>A0A0L6TXI4_9FIRM</name>
<gene>
    <name evidence="3" type="ORF">AKG39_15930</name>
</gene>
<evidence type="ECO:0000313" key="3">
    <source>
        <dbReference type="EMBL" id="KNZ40787.1"/>
    </source>
</evidence>
<evidence type="ECO:0000313" key="4">
    <source>
        <dbReference type="Proteomes" id="UP000036873"/>
    </source>
</evidence>
<dbReference type="Pfam" id="PF01144">
    <property type="entry name" value="CoA_trans"/>
    <property type="match status" value="1"/>
</dbReference>
<dbReference type="Proteomes" id="UP000036873">
    <property type="component" value="Unassembled WGS sequence"/>
</dbReference>
<dbReference type="RefSeq" id="WP_050741393.1">
    <property type="nucleotide sequence ID" value="NZ_LGYO01000044.1"/>
</dbReference>
<sequence>MPKNYIAQRIGKEFKNGMYANLGIGIPTLSADYIPEGVEVFLQSENGALLFGPKPQRGMSNPDLSNAGTEPITMLPGGSLFDINASFAMIRGGHIDMTVLGALEVDQHGNLASWKIPGKCLSGMGGAMDLLYGCKKVIAALTHTDKYGHSKIKKQCALPLTGAHVVDMIITDKAVFSVTGEGIILDELAPGVTVTEIIDLTEADIINIDDWKNNEK</sequence>
<dbReference type="OrthoDB" id="9778604at2"/>
<dbReference type="GO" id="GO:0008410">
    <property type="term" value="F:CoA-transferase activity"/>
    <property type="evidence" value="ECO:0007669"/>
    <property type="project" value="InterPro"/>
</dbReference>
<dbReference type="Gene3D" id="3.40.1080.10">
    <property type="entry name" value="Glutaconate Coenzyme A-transferase"/>
    <property type="match status" value="1"/>
</dbReference>
<reference evidence="4" key="1">
    <citation type="submission" date="2015-07" db="EMBL/GenBank/DDBJ databases">
        <title>Draft genome sequence of Acetobacterium bakii DSM 8293, a potential psychrophilic chemical producer through syngas fermentation.</title>
        <authorList>
            <person name="Song Y."/>
            <person name="Hwang S."/>
            <person name="Cho B.-K."/>
        </authorList>
    </citation>
    <scope>NUCLEOTIDE SEQUENCE [LARGE SCALE GENOMIC DNA]</scope>
    <source>
        <strain evidence="4">DSM 8239</strain>
    </source>
</reference>
<accession>A0A0L6TXI4</accession>
<keyword evidence="4" id="KW-1185">Reference proteome</keyword>
<protein>
    <submittedName>
        <fullName evidence="3">Acetate CoA-transferase</fullName>
    </submittedName>
</protein>
<comment type="caution">
    <text evidence="3">The sequence shown here is derived from an EMBL/GenBank/DDBJ whole genome shotgun (WGS) entry which is preliminary data.</text>
</comment>
<dbReference type="EMBL" id="LGYO01000044">
    <property type="protein sequence ID" value="KNZ40787.1"/>
    <property type="molecule type" value="Genomic_DNA"/>
</dbReference>
<comment type="similarity">
    <text evidence="1">Belongs to the 3-oxoacid CoA-transferase subunit B family.</text>
</comment>
<dbReference type="SMART" id="SM00882">
    <property type="entry name" value="CoA_trans"/>
    <property type="match status" value="1"/>
</dbReference>
<dbReference type="InterPro" id="IPR012791">
    <property type="entry name" value="3-oxoacid_CoA-transf_B"/>
</dbReference>